<evidence type="ECO:0000313" key="2">
    <source>
        <dbReference type="EMBL" id="OUN05181.1"/>
    </source>
</evidence>
<dbReference type="GO" id="GO:0008236">
    <property type="term" value="F:serine-type peptidase activity"/>
    <property type="evidence" value="ECO:0007669"/>
    <property type="project" value="InterPro"/>
</dbReference>
<dbReference type="Proteomes" id="UP000195772">
    <property type="component" value="Unassembled WGS sequence"/>
</dbReference>
<dbReference type="InterPro" id="IPR005151">
    <property type="entry name" value="Tail-specific_protease"/>
</dbReference>
<organism evidence="2 3">
    <name type="scientific">Alistipes onderdonkii</name>
    <dbReference type="NCBI Taxonomy" id="328813"/>
    <lineage>
        <taxon>Bacteria</taxon>
        <taxon>Pseudomonadati</taxon>
        <taxon>Bacteroidota</taxon>
        <taxon>Bacteroidia</taxon>
        <taxon>Bacteroidales</taxon>
        <taxon>Rikenellaceae</taxon>
        <taxon>Alistipes</taxon>
    </lineage>
</organism>
<dbReference type="Gene3D" id="2.30.42.10">
    <property type="match status" value="1"/>
</dbReference>
<dbReference type="OrthoDB" id="5379939at2"/>
<protein>
    <recommendedName>
        <fullName evidence="1">Tail specific protease domain-containing protein</fullName>
    </recommendedName>
</protein>
<feature type="domain" description="Tail specific protease" evidence="1">
    <location>
        <begin position="349"/>
        <end position="541"/>
    </location>
</feature>
<dbReference type="EMBL" id="NFHB01000001">
    <property type="protein sequence ID" value="OUN05181.1"/>
    <property type="molecule type" value="Genomic_DNA"/>
</dbReference>
<dbReference type="eggNOG" id="COG0793">
    <property type="taxonomic scope" value="Bacteria"/>
</dbReference>
<dbReference type="InterPro" id="IPR029045">
    <property type="entry name" value="ClpP/crotonase-like_dom_sf"/>
</dbReference>
<name>A0A1Y3QZT5_9BACT</name>
<dbReference type="InterPro" id="IPR036034">
    <property type="entry name" value="PDZ_sf"/>
</dbReference>
<accession>A0A1Y3QZT5</accession>
<sequence length="573" mass="63972">MKSLLLLAATICCACCSSMQPKHHPDYSVSSGFTLDSLDARDPQVIENLGVTCRVWGYVKYHHPVFADSTLNVDYELFGLLPQVAKATPAKRNKVLSEWVKGLGRFSTDKAEYDEALKTVKCTRTADLLWMDDSARLGNVLPRLLRELRYAKREANRYTDFTANAGNFVMRNESTAGSSDDCGYRMLFLFRFWNVIEYFSPNRNLTDTPWSEIPEKYIPLFIPGQTPGNPNQAMLLRELCDSHSALVRYNMFGYNTVPAEVRNAEDRVFVIADGPLRKGDEILSIDSRGWKSTHDGLARFEAASNAENRNYMTAMCMVCSHRDTAAVELVRDGRRLTERIATRSVMDWSPYITERMLDTANIRMVADGIGYMTGVNYTKADGARIMEKFRDTKALIVDLRCYPREFMIFDFIGRYFMPRTSPHVIWLAPTGALPGVFHELQDSLFVNPDNPAVAENPDYYKGRVIVLVDSSTQSQAEYTAMAFQATPRCTIVGTQTAGADGNISALVMPGGDFGYFSGLGVLYPDGTNTQRAGVRIDVPVYATVPGLQAGRDEILEKALEIIATGAYDPAAKI</sequence>
<dbReference type="AlphaFoldDB" id="A0A1Y3QZT5"/>
<gene>
    <name evidence="2" type="ORF">B5G41_02525</name>
</gene>
<dbReference type="GO" id="GO:0006508">
    <property type="term" value="P:proteolysis"/>
    <property type="evidence" value="ECO:0007669"/>
    <property type="project" value="InterPro"/>
</dbReference>
<comment type="caution">
    <text evidence="2">The sequence shown here is derived from an EMBL/GenBank/DDBJ whole genome shotgun (WGS) entry which is preliminary data.</text>
</comment>
<dbReference type="SUPFAM" id="SSF52096">
    <property type="entry name" value="ClpP/crotonase"/>
    <property type="match status" value="1"/>
</dbReference>
<evidence type="ECO:0000313" key="3">
    <source>
        <dbReference type="Proteomes" id="UP000195772"/>
    </source>
</evidence>
<proteinExistence type="predicted"/>
<dbReference type="SMART" id="SM00245">
    <property type="entry name" value="TSPc"/>
    <property type="match status" value="1"/>
</dbReference>
<dbReference type="RefSeq" id="WP_087401132.1">
    <property type="nucleotide sequence ID" value="NZ_NFHB01000001.1"/>
</dbReference>
<dbReference type="Gene3D" id="3.90.226.10">
    <property type="entry name" value="2-enoyl-CoA Hydratase, Chain A, domain 1"/>
    <property type="match status" value="1"/>
</dbReference>
<dbReference type="Pfam" id="PF03572">
    <property type="entry name" value="Peptidase_S41"/>
    <property type="match status" value="1"/>
</dbReference>
<evidence type="ECO:0000259" key="1">
    <source>
        <dbReference type="SMART" id="SM00245"/>
    </source>
</evidence>
<reference evidence="3" key="1">
    <citation type="submission" date="2017-04" db="EMBL/GenBank/DDBJ databases">
        <title>Function of individual gut microbiota members based on whole genome sequencing of pure cultures obtained from chicken caecum.</title>
        <authorList>
            <person name="Medvecky M."/>
            <person name="Cejkova D."/>
            <person name="Polansky O."/>
            <person name="Karasova D."/>
            <person name="Kubasova T."/>
            <person name="Cizek A."/>
            <person name="Rychlik I."/>
        </authorList>
    </citation>
    <scope>NUCLEOTIDE SEQUENCE [LARGE SCALE GENOMIC DNA]</scope>
    <source>
        <strain evidence="3">An90</strain>
    </source>
</reference>